<comment type="similarity">
    <text evidence="11">Belongs to the chitin synthase family. Class IV subfamily.</text>
</comment>
<feature type="compositionally biased region" description="Polar residues" evidence="13">
    <location>
        <begin position="1096"/>
        <end position="1113"/>
    </location>
</feature>
<dbReference type="InterPro" id="IPR029044">
    <property type="entry name" value="Nucleotide-diphossugar_trans"/>
</dbReference>
<evidence type="ECO:0000256" key="9">
    <source>
        <dbReference type="ARBA" id="ARBA00023136"/>
    </source>
</evidence>
<dbReference type="GO" id="GO:0004100">
    <property type="term" value="F:chitin synthase activity"/>
    <property type="evidence" value="ECO:0007669"/>
    <property type="project" value="UniProtKB-EC"/>
</dbReference>
<keyword evidence="5" id="KW-0808">Transferase</keyword>
<sequence length="1409" mass="161509">MEELKFRGKKRDIRHRDTWDPFQLNPIGSEEETKKRCFQLAQYLVAVIVGLAVLTSAVVAKGSLLVLSTLSSPTSLRSPKEKQFYMLMLVFCLVCPNFLVFMKSLWRCAFKSFVQPNMKTMSCICAIECLVSLGTSTLVLVVMPQFDVLTNLFISGGVCIVSAILQIIYRLQGDRWKIVFPICSLILTVAGYCLLGIDYYVRVSSFVDRQNSDCFVYIAIGIFSSFLISLCWWENPLQATNRMQETLKELDGFRDFVFVISSILRIIVIGAVYLFYHVLIEKSITWSDFNLQDNDWELLQIGLVLFFLQAFCSAACHWFGVVACKIHAVRMSFALPVCCTGPTVLLLGLILFITEAQRLDGPQHGSITEFCESLVFLSTKNTTPVVLLEITRSICRTSLNSYYLQWPFSMLALEGVCMWLGFVTCTYYIWKIKVQRIERTSQLFVRRLYESAFIDLSLLLNTKMKVPRAQNQESHDGMQNCVIYLCATMWHENYDEMLKILTSMFRLDRYRGDPKEEHKDCFNFECHIYVDDAFMTEKGTEKRLVNSYVTDLIQVIIEVYRVFTNKEPDDVSIIQTPYGGRLTCVMPEDNMLYIHLKDKNLIRNKKRWSQIMYLYYLLGWKGYLVKNPQKFTRQNNPCRDSLVSMNREIFLVPQHDNDYKRKFISDDHTYILALDGDTDFQPKAVILLVDRLRMYHNVGAACGRIHPTGMGPMVWYQKFEYAVGHWLQKTAEHVFGSVLCSPGCFSLFRGSALMDDNVLKRYTTTATRASEYVQYDQGEDRWLCTLLLQQGWRVEYNAASDAYTNSPEEFKEFYNQRRRWGPSTLANTLDLLHSGAETVKRNSSISSLYIFYQMFTVGSSILGPASVTLMIAGAFQFVFKIAGTDSILIASVPPVFYVIVCFVAKANNQITIAAIMSVLYAFLMTASLFSIIGDMVIQGTFLTPTGLFLISMTLMYAVTALLHPEECGMIIYGLMYFICIPSGYLLLTIYSLVNMHIVSWGTRESNKGEAEVKKNHNMLCDRNCRLCCWDMKLQITQETENLIIRQMTGQTAEQAPPLVITNHGAITEQADAKMEPEDKIITITTKEEAEKGNDVASFSSDDSVNKRSISQSVSDEEDKEKDDDLMIADLEEIHVKDWVKPVKDEFLKKLTYANMKKNLEQQIRYMLPNKSEEDVCEELVLMLTDTLNRELSHVGPEDILSESQQDNLQHALQSHARRILKTSRMERIEKRVSSAIKKTLTAPEVRNLDEGEQDFWNKLLERYLTPIVDTKEYLDDVTRELKSLRNKAVFLYFIINVLWVVATFFLQAIGNDVISIKIPKVFPNGTESGEILKVEPLSLMFLLSFAVLLLVQFLAMLYHRVYTLIHVVSYRSTEKDYKPKNEEGEEDENGINLDNISNNGLTITSEDIL</sequence>
<keyword evidence="6 14" id="KW-0812">Transmembrane</keyword>
<keyword evidence="4" id="KW-0328">Glycosyltransferase</keyword>
<dbReference type="GO" id="GO:0005886">
    <property type="term" value="C:plasma membrane"/>
    <property type="evidence" value="ECO:0007669"/>
    <property type="project" value="UniProtKB-SubCell"/>
</dbReference>
<organism evidence="15 16">
    <name type="scientific">Cottoperca gobio</name>
    <name type="common">Frogmouth</name>
    <name type="synonym">Aphritis gobio</name>
    <dbReference type="NCBI Taxonomy" id="56716"/>
    <lineage>
        <taxon>Eukaryota</taxon>
        <taxon>Metazoa</taxon>
        <taxon>Chordata</taxon>
        <taxon>Craniata</taxon>
        <taxon>Vertebrata</taxon>
        <taxon>Euteleostomi</taxon>
        <taxon>Actinopterygii</taxon>
        <taxon>Neopterygii</taxon>
        <taxon>Teleostei</taxon>
        <taxon>Neoteleostei</taxon>
        <taxon>Acanthomorphata</taxon>
        <taxon>Eupercaria</taxon>
        <taxon>Perciformes</taxon>
        <taxon>Notothenioidei</taxon>
        <taxon>Bovichtidae</taxon>
        <taxon>Cottoperca</taxon>
    </lineage>
</organism>
<dbReference type="Proteomes" id="UP000504630">
    <property type="component" value="Chromosome 3"/>
</dbReference>
<evidence type="ECO:0000313" key="15">
    <source>
        <dbReference type="Proteomes" id="UP000504630"/>
    </source>
</evidence>
<name>A0A6J2S945_COTGO</name>
<feature type="transmembrane region" description="Helical" evidence="14">
    <location>
        <begin position="969"/>
        <end position="993"/>
    </location>
</feature>
<proteinExistence type="inferred from homology"/>
<feature type="transmembrane region" description="Helical" evidence="14">
    <location>
        <begin position="887"/>
        <end position="906"/>
    </location>
</feature>
<feature type="transmembrane region" description="Helical" evidence="14">
    <location>
        <begin position="333"/>
        <end position="353"/>
    </location>
</feature>
<feature type="transmembrane region" description="Helical" evidence="14">
    <location>
        <begin position="123"/>
        <end position="146"/>
    </location>
</feature>
<feature type="transmembrane region" description="Helical" evidence="14">
    <location>
        <begin position="178"/>
        <end position="200"/>
    </location>
</feature>
<keyword evidence="8" id="KW-0175">Coiled coil</keyword>
<feature type="transmembrane region" description="Helical" evidence="14">
    <location>
        <begin position="152"/>
        <end position="171"/>
    </location>
</feature>
<evidence type="ECO:0000256" key="1">
    <source>
        <dbReference type="ARBA" id="ARBA00004651"/>
    </source>
</evidence>
<dbReference type="PANTHER" id="PTHR22914:SF42">
    <property type="entry name" value="CHITIN SYNTHASE"/>
    <property type="match status" value="1"/>
</dbReference>
<evidence type="ECO:0000256" key="11">
    <source>
        <dbReference type="ARBA" id="ARBA00046329"/>
    </source>
</evidence>
<dbReference type="FunFam" id="3.90.550.10:FF:000139">
    <property type="entry name" value="Chitin synthase 8"/>
    <property type="match status" value="1"/>
</dbReference>
<feature type="region of interest" description="Disordered" evidence="13">
    <location>
        <begin position="1091"/>
        <end position="1122"/>
    </location>
</feature>
<reference evidence="16" key="1">
    <citation type="submission" date="2025-08" db="UniProtKB">
        <authorList>
            <consortium name="RefSeq"/>
        </authorList>
    </citation>
    <scope>IDENTIFICATION</scope>
</reference>
<keyword evidence="3" id="KW-1003">Cell membrane</keyword>
<evidence type="ECO:0000256" key="10">
    <source>
        <dbReference type="ARBA" id="ARBA00023180"/>
    </source>
</evidence>
<feature type="transmembrane region" description="Helical" evidence="14">
    <location>
        <begin position="1289"/>
        <end position="1309"/>
    </location>
</feature>
<dbReference type="SUPFAM" id="SSF53448">
    <property type="entry name" value="Nucleotide-diphospho-sugar transferases"/>
    <property type="match status" value="1"/>
</dbReference>
<evidence type="ECO:0000313" key="16">
    <source>
        <dbReference type="RefSeq" id="XP_029318180.1"/>
    </source>
</evidence>
<feature type="transmembrane region" description="Helical" evidence="14">
    <location>
        <begin position="408"/>
        <end position="430"/>
    </location>
</feature>
<dbReference type="PANTHER" id="PTHR22914">
    <property type="entry name" value="CHITIN SYNTHASE"/>
    <property type="match status" value="1"/>
</dbReference>
<feature type="transmembrane region" description="Helical" evidence="14">
    <location>
        <begin position="215"/>
        <end position="235"/>
    </location>
</feature>
<feature type="transmembrane region" description="Helical" evidence="14">
    <location>
        <begin position="298"/>
        <end position="321"/>
    </location>
</feature>
<dbReference type="FunCoup" id="A0A6J2S945">
    <property type="interactions" value="39"/>
</dbReference>
<evidence type="ECO:0000256" key="13">
    <source>
        <dbReference type="SAM" id="MobiDB-lite"/>
    </source>
</evidence>
<dbReference type="KEGG" id="cgob:115028502"/>
<evidence type="ECO:0000256" key="8">
    <source>
        <dbReference type="ARBA" id="ARBA00023054"/>
    </source>
</evidence>
<evidence type="ECO:0000256" key="4">
    <source>
        <dbReference type="ARBA" id="ARBA00022676"/>
    </source>
</evidence>
<evidence type="ECO:0000256" key="2">
    <source>
        <dbReference type="ARBA" id="ARBA00012543"/>
    </source>
</evidence>
<dbReference type="EC" id="2.4.1.16" evidence="2"/>
<protein>
    <recommendedName>
        <fullName evidence="2">chitin synthase</fullName>
        <ecNumber evidence="2">2.4.1.16</ecNumber>
    </recommendedName>
</protein>
<evidence type="ECO:0000256" key="14">
    <source>
        <dbReference type="SAM" id="Phobius"/>
    </source>
</evidence>
<feature type="transmembrane region" description="Helical" evidence="14">
    <location>
        <begin position="256"/>
        <end position="278"/>
    </location>
</feature>
<keyword evidence="9 14" id="KW-0472">Membrane</keyword>
<evidence type="ECO:0000256" key="6">
    <source>
        <dbReference type="ARBA" id="ARBA00022692"/>
    </source>
</evidence>
<accession>A0A6J2S945</accession>
<feature type="transmembrane region" description="Helical" evidence="14">
    <location>
        <begin position="850"/>
        <end position="875"/>
    </location>
</feature>
<dbReference type="GO" id="GO:0006031">
    <property type="term" value="P:chitin biosynthetic process"/>
    <property type="evidence" value="ECO:0007669"/>
    <property type="project" value="TreeGrafter"/>
</dbReference>
<feature type="transmembrane region" description="Helical" evidence="14">
    <location>
        <begin position="84"/>
        <end position="102"/>
    </location>
</feature>
<evidence type="ECO:0000256" key="7">
    <source>
        <dbReference type="ARBA" id="ARBA00022989"/>
    </source>
</evidence>
<dbReference type="GeneID" id="115028502"/>
<evidence type="ECO:0000256" key="3">
    <source>
        <dbReference type="ARBA" id="ARBA00022475"/>
    </source>
</evidence>
<comment type="subcellular location">
    <subcellularLocation>
        <location evidence="1">Cell membrane</location>
        <topology evidence="1">Multi-pass membrane protein</topology>
    </subcellularLocation>
</comment>
<feature type="transmembrane region" description="Helical" evidence="14">
    <location>
        <begin position="43"/>
        <end position="64"/>
    </location>
</feature>
<gene>
    <name evidence="16" type="primary">chs1</name>
</gene>
<comment type="catalytic activity">
    <reaction evidence="12">
        <text>[(1-&gt;4)-N-acetyl-beta-D-glucosaminyl](n) + UDP-N-acetyl-alpha-D-glucosamine = [(1-&gt;4)-N-acetyl-beta-D-glucosaminyl](n+1) + UDP + H(+)</text>
        <dbReference type="Rhea" id="RHEA:16637"/>
        <dbReference type="Rhea" id="RHEA-COMP:9593"/>
        <dbReference type="Rhea" id="RHEA-COMP:9595"/>
        <dbReference type="ChEBI" id="CHEBI:15378"/>
        <dbReference type="ChEBI" id="CHEBI:17029"/>
        <dbReference type="ChEBI" id="CHEBI:57705"/>
        <dbReference type="ChEBI" id="CHEBI:58223"/>
        <dbReference type="EC" id="2.4.1.16"/>
    </reaction>
</comment>
<dbReference type="InParanoid" id="A0A6J2S945"/>
<dbReference type="OrthoDB" id="370884at2759"/>
<feature type="transmembrane region" description="Helical" evidence="14">
    <location>
        <begin position="912"/>
        <end position="933"/>
    </location>
</feature>
<dbReference type="InterPro" id="IPR004835">
    <property type="entry name" value="Chitin_synth"/>
</dbReference>
<dbReference type="CTD" id="322468"/>
<keyword evidence="10" id="KW-0325">Glycoprotein</keyword>
<dbReference type="RefSeq" id="XP_029318180.1">
    <property type="nucleotide sequence ID" value="XM_029462320.1"/>
</dbReference>
<evidence type="ECO:0000256" key="5">
    <source>
        <dbReference type="ARBA" id="ARBA00022679"/>
    </source>
</evidence>
<evidence type="ECO:0000256" key="12">
    <source>
        <dbReference type="ARBA" id="ARBA00048014"/>
    </source>
</evidence>
<keyword evidence="7 14" id="KW-1133">Transmembrane helix</keyword>
<feature type="transmembrane region" description="Helical" evidence="14">
    <location>
        <begin position="1337"/>
        <end position="1358"/>
    </location>
</feature>
<dbReference type="Pfam" id="PF03142">
    <property type="entry name" value="Chitin_synth_2"/>
    <property type="match status" value="1"/>
</dbReference>
<keyword evidence="15" id="KW-1185">Reference proteome</keyword>